<sequence>MHLPPPSEPTQKHKSPTTITPLLHSLLQIPAFAPKLTIALLNSGSSTDSNLPALLHEAARLANQLVADLIAFDTSGHREECNVSRSAVMKVGIEARAFVEMYEAWVRDCVDGVGFAKEEVGREKGLMEFWGALVREVEGLVELLV</sequence>
<gene>
    <name evidence="1" type="ORF">M409DRAFT_27859</name>
</gene>
<accession>A0A6A6C4E7</accession>
<evidence type="ECO:0000313" key="2">
    <source>
        <dbReference type="Proteomes" id="UP000799537"/>
    </source>
</evidence>
<evidence type="ECO:0000313" key="1">
    <source>
        <dbReference type="EMBL" id="KAF2161803.1"/>
    </source>
</evidence>
<dbReference type="EMBL" id="ML993617">
    <property type="protein sequence ID" value="KAF2161803.1"/>
    <property type="molecule type" value="Genomic_DNA"/>
</dbReference>
<reference evidence="1" key="1">
    <citation type="journal article" date="2020" name="Stud. Mycol.">
        <title>101 Dothideomycetes genomes: a test case for predicting lifestyles and emergence of pathogens.</title>
        <authorList>
            <person name="Haridas S."/>
            <person name="Albert R."/>
            <person name="Binder M."/>
            <person name="Bloem J."/>
            <person name="Labutti K."/>
            <person name="Salamov A."/>
            <person name="Andreopoulos B."/>
            <person name="Baker S."/>
            <person name="Barry K."/>
            <person name="Bills G."/>
            <person name="Bluhm B."/>
            <person name="Cannon C."/>
            <person name="Castanera R."/>
            <person name="Culley D."/>
            <person name="Daum C."/>
            <person name="Ezra D."/>
            <person name="Gonzalez J."/>
            <person name="Henrissat B."/>
            <person name="Kuo A."/>
            <person name="Liang C."/>
            <person name="Lipzen A."/>
            <person name="Lutzoni F."/>
            <person name="Magnuson J."/>
            <person name="Mondo S."/>
            <person name="Nolan M."/>
            <person name="Ohm R."/>
            <person name="Pangilinan J."/>
            <person name="Park H.-J."/>
            <person name="Ramirez L."/>
            <person name="Alfaro M."/>
            <person name="Sun H."/>
            <person name="Tritt A."/>
            <person name="Yoshinaga Y."/>
            <person name="Zwiers L.-H."/>
            <person name="Turgeon B."/>
            <person name="Goodwin S."/>
            <person name="Spatafora J."/>
            <person name="Crous P."/>
            <person name="Grigoriev I."/>
        </authorList>
    </citation>
    <scope>NUCLEOTIDE SEQUENCE</scope>
    <source>
        <strain evidence="1">ATCC 36951</strain>
    </source>
</reference>
<name>A0A6A6C4E7_ZASCE</name>
<organism evidence="1 2">
    <name type="scientific">Zasmidium cellare ATCC 36951</name>
    <dbReference type="NCBI Taxonomy" id="1080233"/>
    <lineage>
        <taxon>Eukaryota</taxon>
        <taxon>Fungi</taxon>
        <taxon>Dikarya</taxon>
        <taxon>Ascomycota</taxon>
        <taxon>Pezizomycotina</taxon>
        <taxon>Dothideomycetes</taxon>
        <taxon>Dothideomycetidae</taxon>
        <taxon>Mycosphaerellales</taxon>
        <taxon>Mycosphaerellaceae</taxon>
        <taxon>Zasmidium</taxon>
    </lineage>
</organism>
<dbReference type="Proteomes" id="UP000799537">
    <property type="component" value="Unassembled WGS sequence"/>
</dbReference>
<protein>
    <submittedName>
        <fullName evidence="1">Uncharacterized protein</fullName>
    </submittedName>
</protein>
<dbReference type="AlphaFoldDB" id="A0A6A6C4E7"/>
<keyword evidence="2" id="KW-1185">Reference proteome</keyword>
<dbReference type="RefSeq" id="XP_033662692.1">
    <property type="nucleotide sequence ID" value="XM_033808760.1"/>
</dbReference>
<proteinExistence type="predicted"/>
<dbReference type="GeneID" id="54562032"/>